<dbReference type="GeneID" id="43662964"/>
<evidence type="ECO:0000313" key="2">
    <source>
        <dbReference type="EMBL" id="KAE8404549.1"/>
    </source>
</evidence>
<evidence type="ECO:0000313" key="3">
    <source>
        <dbReference type="Proteomes" id="UP000325579"/>
    </source>
</evidence>
<feature type="compositionally biased region" description="Polar residues" evidence="1">
    <location>
        <begin position="115"/>
        <end position="135"/>
    </location>
</feature>
<dbReference type="AlphaFoldDB" id="A0A5N7DE75"/>
<evidence type="ECO:0000256" key="1">
    <source>
        <dbReference type="SAM" id="MobiDB-lite"/>
    </source>
</evidence>
<accession>A0A5N7DE75</accession>
<protein>
    <submittedName>
        <fullName evidence="2">Uncharacterized protein</fullName>
    </submittedName>
</protein>
<accession>A0A5N6HWI6</accession>
<dbReference type="EMBL" id="ML736766">
    <property type="protein sequence ID" value="KAE8404549.1"/>
    <property type="molecule type" value="Genomic_DNA"/>
</dbReference>
<sequence length="167" mass="18352">MTLVVVAETLFPGESRVGGIPCLAEEQRISSDQAINQTNRQSQPDSPFNNGPFCYQRQWIFSFALGVAASRQETKWRNNGGVLKRDQPQIGLRDAYRPTGIADENVKIGPGFSPSPENHSTSPHGCSDRSGSSNGDTKKHHIIESPLVLTSLRQAEGRRLLGFSHPR</sequence>
<dbReference type="RefSeq" id="XP_031941868.1">
    <property type="nucleotide sequence ID" value="XM_032078273.1"/>
</dbReference>
<proteinExistence type="predicted"/>
<organism evidence="2 3">
    <name type="scientific">Aspergillus pseudonomiae</name>
    <dbReference type="NCBI Taxonomy" id="1506151"/>
    <lineage>
        <taxon>Eukaryota</taxon>
        <taxon>Fungi</taxon>
        <taxon>Dikarya</taxon>
        <taxon>Ascomycota</taxon>
        <taxon>Pezizomycotina</taxon>
        <taxon>Eurotiomycetes</taxon>
        <taxon>Eurotiomycetidae</taxon>
        <taxon>Eurotiales</taxon>
        <taxon>Aspergillaceae</taxon>
        <taxon>Aspergillus</taxon>
        <taxon>Aspergillus subgen. Circumdati</taxon>
    </lineage>
</organism>
<name>A0A5N7DE75_9EURO</name>
<dbReference type="Proteomes" id="UP000325579">
    <property type="component" value="Unassembled WGS sequence"/>
</dbReference>
<gene>
    <name evidence="2" type="ORF">BDV37DRAFT_106700</name>
</gene>
<keyword evidence="3" id="KW-1185">Reference proteome</keyword>
<reference evidence="2 3" key="1">
    <citation type="submission" date="2019-04" db="EMBL/GenBank/DDBJ databases">
        <authorList>
            <consortium name="DOE Joint Genome Institute"/>
            <person name="Mondo S."/>
            <person name="Kjaerbolling I."/>
            <person name="Vesth T."/>
            <person name="Frisvad J.C."/>
            <person name="Nybo J.L."/>
            <person name="Theobald S."/>
            <person name="Kildgaard S."/>
            <person name="Isbrandt T."/>
            <person name="Kuo A."/>
            <person name="Sato A."/>
            <person name="Lyhne E.K."/>
            <person name="Kogle M.E."/>
            <person name="Wiebenga A."/>
            <person name="Kun R.S."/>
            <person name="Lubbers R.J."/>
            <person name="Makela M.R."/>
            <person name="Barry K."/>
            <person name="Chovatia M."/>
            <person name="Clum A."/>
            <person name="Daum C."/>
            <person name="Haridas S."/>
            <person name="He G."/>
            <person name="LaButti K."/>
            <person name="Lipzen A."/>
            <person name="Riley R."/>
            <person name="Salamov A."/>
            <person name="Simmons B.A."/>
            <person name="Magnuson J.K."/>
            <person name="Henrissat B."/>
            <person name="Mortensen U.H."/>
            <person name="Larsen T.O."/>
            <person name="Devries R.P."/>
            <person name="Grigoriev I.V."/>
            <person name="Machida M."/>
            <person name="Baker S.E."/>
            <person name="Andersen M.R."/>
            <person name="Cantor M.N."/>
            <person name="Hua S.X."/>
        </authorList>
    </citation>
    <scope>NUCLEOTIDE SEQUENCE [LARGE SCALE GENOMIC DNA]</scope>
    <source>
        <strain evidence="2 3">CBS 119388</strain>
    </source>
</reference>
<feature type="region of interest" description="Disordered" evidence="1">
    <location>
        <begin position="89"/>
        <end position="148"/>
    </location>
</feature>